<organism evidence="13 14">
    <name type="scientific">Pseudolycoriella hygida</name>
    <dbReference type="NCBI Taxonomy" id="35572"/>
    <lineage>
        <taxon>Eukaryota</taxon>
        <taxon>Metazoa</taxon>
        <taxon>Ecdysozoa</taxon>
        <taxon>Arthropoda</taxon>
        <taxon>Hexapoda</taxon>
        <taxon>Insecta</taxon>
        <taxon>Pterygota</taxon>
        <taxon>Neoptera</taxon>
        <taxon>Endopterygota</taxon>
        <taxon>Diptera</taxon>
        <taxon>Nematocera</taxon>
        <taxon>Sciaroidea</taxon>
        <taxon>Sciaridae</taxon>
        <taxon>Pseudolycoriella</taxon>
    </lineage>
</organism>
<comment type="similarity">
    <text evidence="2">Belongs to the G-protein coupled receptor 1 family.</text>
</comment>
<dbReference type="PANTHER" id="PTHR24246:SF27">
    <property type="entry name" value="ADENOSINE RECEPTOR, ISOFORM A"/>
    <property type="match status" value="1"/>
</dbReference>
<dbReference type="SMART" id="SM01381">
    <property type="entry name" value="7TM_GPCR_Srsx"/>
    <property type="match status" value="1"/>
</dbReference>
<feature type="transmembrane region" description="Helical" evidence="11">
    <location>
        <begin position="23"/>
        <end position="46"/>
    </location>
</feature>
<sequence>MISTEKHRFLMESEFLSLTKLPYAFVEIIIATIALIGNGLVIFVFWREKKLQTFSNYHIMSLSVADLFVGLFAVPIAILIEAQTPREHYACLFLISMLLATCLISIFSRIGVSIDRYWAIVHPLSYIRNRNTKKSVYIIGACWTLAIMFGYLPIVGWHAGNLEAKCNFMKKTSSSYLVLFCFVCFIIPTTAFVFIYKQIYCVIHKKIKAEKSSKLHTVETLKKSTKVDIEELERMTTMEIKIIKKKEIKATKLMTIIVAFFILSWLPLHVMNMKCSVFKKCAETQYIRQVLVIATHVNSAVNPLFYAYHIKGFRKVWQKTFVLRNSMNSEQILHSK</sequence>
<dbReference type="Proteomes" id="UP001151699">
    <property type="component" value="Chromosome X"/>
</dbReference>
<evidence type="ECO:0000256" key="1">
    <source>
        <dbReference type="ARBA" id="ARBA00004651"/>
    </source>
</evidence>
<gene>
    <name evidence="13" type="primary">ADORA2A_0</name>
    <name evidence="13" type="ORF">Bhyg_10615</name>
</gene>
<protein>
    <submittedName>
        <fullName evidence="13">Adenosine receptor A2a</fullName>
    </submittedName>
</protein>
<comment type="subcellular location">
    <subcellularLocation>
        <location evidence="1">Cell membrane</location>
        <topology evidence="1">Multi-pass membrane protein</topology>
    </subcellularLocation>
</comment>
<evidence type="ECO:0000256" key="11">
    <source>
        <dbReference type="SAM" id="Phobius"/>
    </source>
</evidence>
<dbReference type="PROSITE" id="PS50262">
    <property type="entry name" value="G_PROTEIN_RECEP_F1_2"/>
    <property type="match status" value="1"/>
</dbReference>
<evidence type="ECO:0000256" key="10">
    <source>
        <dbReference type="ARBA" id="ARBA00023224"/>
    </source>
</evidence>
<name>A0A9Q0MVJ1_9DIPT</name>
<evidence type="ECO:0000259" key="12">
    <source>
        <dbReference type="PROSITE" id="PS50262"/>
    </source>
</evidence>
<feature type="transmembrane region" description="Helical" evidence="11">
    <location>
        <begin position="253"/>
        <end position="271"/>
    </location>
</feature>
<keyword evidence="7 11" id="KW-0472">Membrane</keyword>
<evidence type="ECO:0000256" key="6">
    <source>
        <dbReference type="ARBA" id="ARBA00023040"/>
    </source>
</evidence>
<proteinExistence type="inferred from homology"/>
<dbReference type="GO" id="GO:0007189">
    <property type="term" value="P:adenylate cyclase-activating G protein-coupled receptor signaling pathway"/>
    <property type="evidence" value="ECO:0007669"/>
    <property type="project" value="TreeGrafter"/>
</dbReference>
<comment type="caution">
    <text evidence="13">The sequence shown here is derived from an EMBL/GenBank/DDBJ whole genome shotgun (WGS) entry which is preliminary data.</text>
</comment>
<feature type="transmembrane region" description="Helical" evidence="11">
    <location>
        <begin position="58"/>
        <end position="80"/>
    </location>
</feature>
<keyword evidence="9" id="KW-0325">Glycoprotein</keyword>
<dbReference type="GO" id="GO:0001973">
    <property type="term" value="P:G protein-coupled adenosine receptor signaling pathway"/>
    <property type="evidence" value="ECO:0007669"/>
    <property type="project" value="TreeGrafter"/>
</dbReference>
<reference evidence="13" key="1">
    <citation type="submission" date="2022-07" db="EMBL/GenBank/DDBJ databases">
        <authorList>
            <person name="Trinca V."/>
            <person name="Uliana J.V.C."/>
            <person name="Torres T.T."/>
            <person name="Ward R.J."/>
            <person name="Monesi N."/>
        </authorList>
    </citation>
    <scope>NUCLEOTIDE SEQUENCE</scope>
    <source>
        <strain evidence="13">HSMRA1968</strain>
        <tissue evidence="13">Whole embryos</tissue>
    </source>
</reference>
<keyword evidence="14" id="KW-1185">Reference proteome</keyword>
<evidence type="ECO:0000313" key="13">
    <source>
        <dbReference type="EMBL" id="KAJ6637884.1"/>
    </source>
</evidence>
<dbReference type="InterPro" id="IPR017452">
    <property type="entry name" value="GPCR_Rhodpsn_7TM"/>
</dbReference>
<feature type="domain" description="G-protein coupled receptors family 1 profile" evidence="12">
    <location>
        <begin position="37"/>
        <end position="306"/>
    </location>
</feature>
<dbReference type="PANTHER" id="PTHR24246">
    <property type="entry name" value="OLFACTORY RECEPTOR AND ADENOSINE RECEPTOR"/>
    <property type="match status" value="1"/>
</dbReference>
<keyword evidence="5 11" id="KW-1133">Transmembrane helix</keyword>
<dbReference type="OrthoDB" id="284782at2759"/>
<evidence type="ECO:0000256" key="3">
    <source>
        <dbReference type="ARBA" id="ARBA00022475"/>
    </source>
</evidence>
<dbReference type="GO" id="GO:0005886">
    <property type="term" value="C:plasma membrane"/>
    <property type="evidence" value="ECO:0007669"/>
    <property type="project" value="UniProtKB-SubCell"/>
</dbReference>
<dbReference type="InterPro" id="IPR000276">
    <property type="entry name" value="GPCR_Rhodpsn"/>
</dbReference>
<feature type="transmembrane region" description="Helical" evidence="11">
    <location>
        <begin position="135"/>
        <end position="154"/>
    </location>
</feature>
<dbReference type="EMBL" id="WJQU01000003">
    <property type="protein sequence ID" value="KAJ6637884.1"/>
    <property type="molecule type" value="Genomic_DNA"/>
</dbReference>
<keyword evidence="10" id="KW-0807">Transducer</keyword>
<evidence type="ECO:0000256" key="8">
    <source>
        <dbReference type="ARBA" id="ARBA00023170"/>
    </source>
</evidence>
<evidence type="ECO:0000256" key="9">
    <source>
        <dbReference type="ARBA" id="ARBA00023180"/>
    </source>
</evidence>
<feature type="transmembrane region" description="Helical" evidence="11">
    <location>
        <begin position="174"/>
        <end position="196"/>
    </location>
</feature>
<dbReference type="AlphaFoldDB" id="A0A9Q0MVJ1"/>
<evidence type="ECO:0000256" key="7">
    <source>
        <dbReference type="ARBA" id="ARBA00023136"/>
    </source>
</evidence>
<feature type="transmembrane region" description="Helical" evidence="11">
    <location>
        <begin position="92"/>
        <end position="114"/>
    </location>
</feature>
<dbReference type="SUPFAM" id="SSF81321">
    <property type="entry name" value="Family A G protein-coupled receptor-like"/>
    <property type="match status" value="1"/>
</dbReference>
<keyword evidence="4 11" id="KW-0812">Transmembrane</keyword>
<dbReference type="Gene3D" id="1.20.1070.10">
    <property type="entry name" value="Rhodopsin 7-helix transmembrane proteins"/>
    <property type="match status" value="1"/>
</dbReference>
<evidence type="ECO:0000313" key="14">
    <source>
        <dbReference type="Proteomes" id="UP001151699"/>
    </source>
</evidence>
<dbReference type="PRINTS" id="PR00237">
    <property type="entry name" value="GPCRRHODOPSN"/>
</dbReference>
<dbReference type="Pfam" id="PF00001">
    <property type="entry name" value="7tm_1"/>
    <property type="match status" value="1"/>
</dbReference>
<accession>A0A9Q0MVJ1</accession>
<evidence type="ECO:0000256" key="5">
    <source>
        <dbReference type="ARBA" id="ARBA00022989"/>
    </source>
</evidence>
<keyword evidence="6" id="KW-0297">G-protein coupled receptor</keyword>
<evidence type="ECO:0000256" key="4">
    <source>
        <dbReference type="ARBA" id="ARBA00022692"/>
    </source>
</evidence>
<keyword evidence="8 13" id="KW-0675">Receptor</keyword>
<keyword evidence="3" id="KW-1003">Cell membrane</keyword>
<evidence type="ECO:0000256" key="2">
    <source>
        <dbReference type="ARBA" id="ARBA00010663"/>
    </source>
</evidence>
<dbReference type="GO" id="GO:0004930">
    <property type="term" value="F:G protein-coupled receptor activity"/>
    <property type="evidence" value="ECO:0007669"/>
    <property type="project" value="UniProtKB-KW"/>
</dbReference>